<evidence type="ECO:0000256" key="4">
    <source>
        <dbReference type="ARBA" id="ARBA00022989"/>
    </source>
</evidence>
<dbReference type="Pfam" id="PF00001">
    <property type="entry name" value="7tm_1"/>
    <property type="match status" value="1"/>
</dbReference>
<evidence type="ECO:0000259" key="8">
    <source>
        <dbReference type="PROSITE" id="PS50262"/>
    </source>
</evidence>
<dbReference type="OrthoDB" id="5987936at2759"/>
<keyword evidence="2" id="KW-1003">Cell membrane</keyword>
<dbReference type="InterPro" id="IPR000276">
    <property type="entry name" value="GPCR_Rhodpsn"/>
</dbReference>
<evidence type="ECO:0000256" key="2">
    <source>
        <dbReference type="ARBA" id="ARBA00022475"/>
    </source>
</evidence>
<dbReference type="AlphaFoldDB" id="A0A815BUU8"/>
<keyword evidence="5 7" id="KW-0472">Membrane</keyword>
<dbReference type="GO" id="GO:0005886">
    <property type="term" value="C:plasma membrane"/>
    <property type="evidence" value="ECO:0007669"/>
    <property type="project" value="UniProtKB-SubCell"/>
</dbReference>
<evidence type="ECO:0000256" key="5">
    <source>
        <dbReference type="ARBA" id="ARBA00023136"/>
    </source>
</evidence>
<evidence type="ECO:0000256" key="6">
    <source>
        <dbReference type="ARBA" id="ARBA00023170"/>
    </source>
</evidence>
<dbReference type="Gene3D" id="1.20.1070.10">
    <property type="entry name" value="Rhodopsin 7-helix transmembrane proteins"/>
    <property type="match status" value="1"/>
</dbReference>
<dbReference type="SUPFAM" id="SSF81321">
    <property type="entry name" value="Family A G protein-coupled receptor-like"/>
    <property type="match status" value="1"/>
</dbReference>
<evidence type="ECO:0000313" key="11">
    <source>
        <dbReference type="Proteomes" id="UP000663828"/>
    </source>
</evidence>
<dbReference type="PANTHER" id="PTHR24241">
    <property type="entry name" value="NEUROPEPTIDE RECEPTOR-RELATED G-PROTEIN COUPLED RECEPTOR"/>
    <property type="match status" value="1"/>
</dbReference>
<dbReference type="EMBL" id="CAJNOJ010000285">
    <property type="protein sequence ID" value="CAF1369489.1"/>
    <property type="molecule type" value="Genomic_DNA"/>
</dbReference>
<dbReference type="GO" id="GO:0004930">
    <property type="term" value="F:G protein-coupled receptor activity"/>
    <property type="evidence" value="ECO:0007669"/>
    <property type="project" value="InterPro"/>
</dbReference>
<keyword evidence="11" id="KW-1185">Reference proteome</keyword>
<dbReference type="InterPro" id="IPR017452">
    <property type="entry name" value="GPCR_Rhodpsn_7TM"/>
</dbReference>
<evidence type="ECO:0000313" key="10">
    <source>
        <dbReference type="EMBL" id="CAF1369489.1"/>
    </source>
</evidence>
<comment type="caution">
    <text evidence="9">The sequence shown here is derived from an EMBL/GenBank/DDBJ whole genome shotgun (WGS) entry which is preliminary data.</text>
</comment>
<reference evidence="9" key="1">
    <citation type="submission" date="2021-02" db="EMBL/GenBank/DDBJ databases">
        <authorList>
            <person name="Nowell W R."/>
        </authorList>
    </citation>
    <scope>NUCLEOTIDE SEQUENCE</scope>
</reference>
<feature type="transmembrane region" description="Helical" evidence="7">
    <location>
        <begin position="90"/>
        <end position="115"/>
    </location>
</feature>
<keyword evidence="6" id="KW-0675">Receptor</keyword>
<feature type="transmembrane region" description="Helical" evidence="7">
    <location>
        <begin position="286"/>
        <end position="305"/>
    </location>
</feature>
<gene>
    <name evidence="10" type="ORF">EDS130_LOCUS34291</name>
    <name evidence="9" type="ORF">XAT740_LOCUS27516</name>
</gene>
<keyword evidence="4 7" id="KW-1133">Transmembrane helix</keyword>
<dbReference type="Proteomes" id="UP000663852">
    <property type="component" value="Unassembled WGS sequence"/>
</dbReference>
<dbReference type="GO" id="GO:0032870">
    <property type="term" value="P:cellular response to hormone stimulus"/>
    <property type="evidence" value="ECO:0007669"/>
    <property type="project" value="TreeGrafter"/>
</dbReference>
<dbReference type="PANTHER" id="PTHR24241:SF180">
    <property type="entry name" value="G-PROTEIN COUPLED RECEPTORS FAMILY 1 PROFILE DOMAIN-CONTAINING PROTEIN"/>
    <property type="match status" value="1"/>
</dbReference>
<feature type="transmembrane region" description="Helical" evidence="7">
    <location>
        <begin position="135"/>
        <end position="157"/>
    </location>
</feature>
<evidence type="ECO:0000256" key="1">
    <source>
        <dbReference type="ARBA" id="ARBA00004651"/>
    </source>
</evidence>
<sequence length="326" mass="37563">MSTTSLLINDIRNKLLIAIGIIFIFLGTVGNILNIILFKRRSMWTLSPSIPLLLIASICNLITIYPYLLLRTFLGFNLPLVYTSSILCKMHVYCYYISIVTSTWLMVACCADRFFSSSRHVKIRAYSNMKTTRRITMIAFLVIPCVYIPTLYCYEINQFTKPVPCYQQNSECGLADIVNYFVFQSVGPPIFMLIFTIGTIMHIRQGHQVGPDIPLSAVTNPSTTIHKNTRINRKTNRANTRLLYAQVIVYLLCSIPLFTMKLYALIPLSIVKSDVRISVEALLLNVALWFSLVDKIFSFYIYTLSSRHFRQELMKLFRKNIQQRQN</sequence>
<dbReference type="PRINTS" id="PR00237">
    <property type="entry name" value="GPCRRHODOPSN"/>
</dbReference>
<feature type="transmembrane region" description="Helical" evidence="7">
    <location>
        <begin position="242"/>
        <end position="266"/>
    </location>
</feature>
<feature type="transmembrane region" description="Helical" evidence="7">
    <location>
        <begin position="50"/>
        <end position="70"/>
    </location>
</feature>
<proteinExistence type="predicted"/>
<organism evidence="9 11">
    <name type="scientific">Adineta ricciae</name>
    <name type="common">Rotifer</name>
    <dbReference type="NCBI Taxonomy" id="249248"/>
    <lineage>
        <taxon>Eukaryota</taxon>
        <taxon>Metazoa</taxon>
        <taxon>Spiralia</taxon>
        <taxon>Gnathifera</taxon>
        <taxon>Rotifera</taxon>
        <taxon>Eurotatoria</taxon>
        <taxon>Bdelloidea</taxon>
        <taxon>Adinetida</taxon>
        <taxon>Adinetidae</taxon>
        <taxon>Adineta</taxon>
    </lineage>
</organism>
<feature type="transmembrane region" description="Helical" evidence="7">
    <location>
        <begin position="177"/>
        <end position="198"/>
    </location>
</feature>
<evidence type="ECO:0000313" key="9">
    <source>
        <dbReference type="EMBL" id="CAF1275204.1"/>
    </source>
</evidence>
<dbReference type="Proteomes" id="UP000663828">
    <property type="component" value="Unassembled WGS sequence"/>
</dbReference>
<comment type="subcellular location">
    <subcellularLocation>
        <location evidence="1">Cell membrane</location>
        <topology evidence="1">Multi-pass membrane protein</topology>
    </subcellularLocation>
</comment>
<accession>A0A815BUU8</accession>
<dbReference type="EMBL" id="CAJNOR010002301">
    <property type="protein sequence ID" value="CAF1275204.1"/>
    <property type="molecule type" value="Genomic_DNA"/>
</dbReference>
<feature type="transmembrane region" description="Helical" evidence="7">
    <location>
        <begin position="15"/>
        <end position="38"/>
    </location>
</feature>
<dbReference type="PROSITE" id="PS50262">
    <property type="entry name" value="G_PROTEIN_RECEP_F1_2"/>
    <property type="match status" value="1"/>
</dbReference>
<evidence type="ECO:0000256" key="3">
    <source>
        <dbReference type="ARBA" id="ARBA00022692"/>
    </source>
</evidence>
<protein>
    <recommendedName>
        <fullName evidence="8">G-protein coupled receptors family 1 profile domain-containing protein</fullName>
    </recommendedName>
</protein>
<name>A0A815BUU8_ADIRI</name>
<keyword evidence="3 7" id="KW-0812">Transmembrane</keyword>
<dbReference type="GO" id="GO:0042277">
    <property type="term" value="F:peptide binding"/>
    <property type="evidence" value="ECO:0007669"/>
    <property type="project" value="TreeGrafter"/>
</dbReference>
<feature type="domain" description="G-protein coupled receptors family 1 profile" evidence="8">
    <location>
        <begin position="30"/>
        <end position="302"/>
    </location>
</feature>
<evidence type="ECO:0000256" key="7">
    <source>
        <dbReference type="SAM" id="Phobius"/>
    </source>
</evidence>